<keyword evidence="2" id="KW-1185">Reference proteome</keyword>
<proteinExistence type="predicted"/>
<reference evidence="1" key="1">
    <citation type="journal article" date="2023" name="G3 (Bethesda)">
        <title>Whole genome assemblies of Zophobas morio and Tenebrio molitor.</title>
        <authorList>
            <person name="Kaur S."/>
            <person name="Stinson S.A."/>
            <person name="diCenzo G.C."/>
        </authorList>
    </citation>
    <scope>NUCLEOTIDE SEQUENCE</scope>
    <source>
        <strain evidence="1">QUZm001</strain>
    </source>
</reference>
<dbReference type="Proteomes" id="UP001168821">
    <property type="component" value="Unassembled WGS sequence"/>
</dbReference>
<evidence type="ECO:0000313" key="1">
    <source>
        <dbReference type="EMBL" id="KAJ3651702.1"/>
    </source>
</evidence>
<dbReference type="EMBL" id="JALNTZ010000005">
    <property type="protein sequence ID" value="KAJ3651702.1"/>
    <property type="molecule type" value="Genomic_DNA"/>
</dbReference>
<evidence type="ECO:0000313" key="2">
    <source>
        <dbReference type="Proteomes" id="UP001168821"/>
    </source>
</evidence>
<organism evidence="1 2">
    <name type="scientific">Zophobas morio</name>
    <dbReference type="NCBI Taxonomy" id="2755281"/>
    <lineage>
        <taxon>Eukaryota</taxon>
        <taxon>Metazoa</taxon>
        <taxon>Ecdysozoa</taxon>
        <taxon>Arthropoda</taxon>
        <taxon>Hexapoda</taxon>
        <taxon>Insecta</taxon>
        <taxon>Pterygota</taxon>
        <taxon>Neoptera</taxon>
        <taxon>Endopterygota</taxon>
        <taxon>Coleoptera</taxon>
        <taxon>Polyphaga</taxon>
        <taxon>Cucujiformia</taxon>
        <taxon>Tenebrionidae</taxon>
        <taxon>Zophobas</taxon>
    </lineage>
</organism>
<gene>
    <name evidence="1" type="ORF">Zmor_017722</name>
</gene>
<comment type="caution">
    <text evidence="1">The sequence shown here is derived from an EMBL/GenBank/DDBJ whole genome shotgun (WGS) entry which is preliminary data.</text>
</comment>
<name>A0AA38ID17_9CUCU</name>
<protein>
    <submittedName>
        <fullName evidence="1">Uncharacterized protein</fullName>
    </submittedName>
</protein>
<sequence>MDSEPYVSREKDKHSWMRSQKGWEKFAKVRKMSYRFISAPAKGQVRGETSWENCKWKKSLALHSRRVKSARENSAVGTRFPRDFRHCTEKPLSRFSDMVAETLVGENKRKGVAKLYLVYLLHLFTLSFSRSVPTSIRQIELLNSSGLVASSFYLRVLGTPCRRPATGRMLQTTVAQYIRNSTPG</sequence>
<dbReference type="AlphaFoldDB" id="A0AA38ID17"/>
<accession>A0AA38ID17</accession>